<feature type="region of interest" description="Disordered" evidence="1">
    <location>
        <begin position="1"/>
        <end position="39"/>
    </location>
</feature>
<accession>W9S7Y9</accession>
<dbReference type="AlphaFoldDB" id="W9S7Y9"/>
<evidence type="ECO:0000313" key="3">
    <source>
        <dbReference type="Proteomes" id="UP000030645"/>
    </source>
</evidence>
<evidence type="ECO:0000313" key="2">
    <source>
        <dbReference type="EMBL" id="EXC19701.1"/>
    </source>
</evidence>
<organism evidence="2 3">
    <name type="scientific">Morus notabilis</name>
    <dbReference type="NCBI Taxonomy" id="981085"/>
    <lineage>
        <taxon>Eukaryota</taxon>
        <taxon>Viridiplantae</taxon>
        <taxon>Streptophyta</taxon>
        <taxon>Embryophyta</taxon>
        <taxon>Tracheophyta</taxon>
        <taxon>Spermatophyta</taxon>
        <taxon>Magnoliopsida</taxon>
        <taxon>eudicotyledons</taxon>
        <taxon>Gunneridae</taxon>
        <taxon>Pentapetalae</taxon>
        <taxon>rosids</taxon>
        <taxon>fabids</taxon>
        <taxon>Rosales</taxon>
        <taxon>Moraceae</taxon>
        <taxon>Moreae</taxon>
        <taxon>Morus</taxon>
    </lineage>
</organism>
<name>W9S7Y9_9ROSA</name>
<protein>
    <submittedName>
        <fullName evidence="2">Uncharacterized protein</fullName>
    </submittedName>
</protein>
<keyword evidence="3" id="KW-1185">Reference proteome</keyword>
<reference evidence="3" key="1">
    <citation type="submission" date="2013-01" db="EMBL/GenBank/DDBJ databases">
        <title>Draft Genome Sequence of a Mulberry Tree, Morus notabilis C.K. Schneid.</title>
        <authorList>
            <person name="He N."/>
            <person name="Zhao S."/>
        </authorList>
    </citation>
    <scope>NUCLEOTIDE SEQUENCE</scope>
</reference>
<gene>
    <name evidence="2" type="ORF">L484_008326</name>
</gene>
<evidence type="ECO:0000256" key="1">
    <source>
        <dbReference type="SAM" id="MobiDB-lite"/>
    </source>
</evidence>
<dbReference type="Proteomes" id="UP000030645">
    <property type="component" value="Unassembled WGS sequence"/>
</dbReference>
<feature type="compositionally biased region" description="Basic and acidic residues" evidence="1">
    <location>
        <begin position="7"/>
        <end position="29"/>
    </location>
</feature>
<dbReference type="EMBL" id="KE345890">
    <property type="protein sequence ID" value="EXC19701.1"/>
    <property type="molecule type" value="Genomic_DNA"/>
</dbReference>
<sequence>MNNEQSESSKNDKQEDKTTKADADQEKIKNASNDTYSRWSPLMDDIEALEHTTTNENRENANKKFDAFIDEVLYGTKTTQWPIFQEFCPDDCRGPVDSESRCVGS</sequence>
<proteinExistence type="predicted"/>